<protein>
    <submittedName>
        <fullName evidence="1">Uncharacterized protein</fullName>
    </submittedName>
</protein>
<reference evidence="1 2" key="2">
    <citation type="submission" date="2024-06" db="EMBL/GenBank/DDBJ databases">
        <title>Thioclava kandeliae sp. nov. from a rhizosphere soil sample of Kandelia candel in a mangrove.</title>
        <authorList>
            <person name="Mu T."/>
        </authorList>
    </citation>
    <scope>NUCLEOTIDE SEQUENCE [LARGE SCALE GENOMIC DNA]</scope>
    <source>
        <strain evidence="1 2">CPCC 100088</strain>
    </source>
</reference>
<accession>A0ABV1SLN0</accession>
<organism evidence="1 2">
    <name type="scientific">Thioclava kandeliae</name>
    <dbReference type="NCBI Taxonomy" id="3070818"/>
    <lineage>
        <taxon>Bacteria</taxon>
        <taxon>Pseudomonadati</taxon>
        <taxon>Pseudomonadota</taxon>
        <taxon>Alphaproteobacteria</taxon>
        <taxon>Rhodobacterales</taxon>
        <taxon>Paracoccaceae</taxon>
        <taxon>Thioclava</taxon>
    </lineage>
</organism>
<comment type="caution">
    <text evidence="1">The sequence shown here is derived from an EMBL/GenBank/DDBJ whole genome shotgun (WGS) entry which is preliminary data.</text>
</comment>
<gene>
    <name evidence="1" type="ORF">VSX56_18840</name>
</gene>
<dbReference type="RefSeq" id="WP_350939128.1">
    <property type="nucleotide sequence ID" value="NZ_JAYWLC010000031.1"/>
</dbReference>
<dbReference type="EMBL" id="JAYWLC010000031">
    <property type="protein sequence ID" value="MER5173817.1"/>
    <property type="molecule type" value="Genomic_DNA"/>
</dbReference>
<reference evidence="1 2" key="1">
    <citation type="submission" date="2024-01" db="EMBL/GenBank/DDBJ databases">
        <authorList>
            <person name="Deng Y."/>
            <person name="Su J."/>
        </authorList>
    </citation>
    <scope>NUCLEOTIDE SEQUENCE [LARGE SCALE GENOMIC DNA]</scope>
    <source>
        <strain evidence="1 2">CPCC 100088</strain>
    </source>
</reference>
<evidence type="ECO:0000313" key="1">
    <source>
        <dbReference type="EMBL" id="MER5173817.1"/>
    </source>
</evidence>
<dbReference type="Proteomes" id="UP001438953">
    <property type="component" value="Unassembled WGS sequence"/>
</dbReference>
<proteinExistence type="predicted"/>
<name>A0ABV1SLN0_9RHOB</name>
<evidence type="ECO:0000313" key="2">
    <source>
        <dbReference type="Proteomes" id="UP001438953"/>
    </source>
</evidence>
<sequence length="154" mass="16244">MRPVEAGSIQDVVSDVYDVFGGVRKASAATGLAPSVLSYGTEMREDRPGGLGVNYLDRMARMDPAAAAILASHFAALAGGVFQPIEVAVVEELTSACADAIKENGEAIFFALQAARSGRWEDAQIALPEVDESITEMTGLRAILMQTIQTKGGR</sequence>
<keyword evidence="2" id="KW-1185">Reference proteome</keyword>